<evidence type="ECO:0000313" key="5">
    <source>
        <dbReference type="Proteomes" id="UP000707731"/>
    </source>
</evidence>
<feature type="transmembrane region" description="Helical" evidence="2">
    <location>
        <begin position="30"/>
        <end position="50"/>
    </location>
</feature>
<evidence type="ECO:0000313" key="4">
    <source>
        <dbReference type="EMBL" id="MBF6355707.1"/>
    </source>
</evidence>
<keyword evidence="5" id="KW-1185">Reference proteome</keyword>
<reference evidence="4 5" key="1">
    <citation type="submission" date="2020-10" db="EMBL/GenBank/DDBJ databases">
        <title>Identification of Nocardia species via Next-generation sequencing and recognition of intraspecies genetic diversity.</title>
        <authorList>
            <person name="Li P."/>
            <person name="Li P."/>
            <person name="Lu B."/>
        </authorList>
    </citation>
    <scope>NUCLEOTIDE SEQUENCE [LARGE SCALE GENOMIC DNA]</scope>
    <source>
        <strain evidence="4 5">BJ06-0143</strain>
    </source>
</reference>
<evidence type="ECO:0000256" key="2">
    <source>
        <dbReference type="SAM" id="Phobius"/>
    </source>
</evidence>
<accession>A0ABS0DB47</accession>
<dbReference type="PANTHER" id="PTHR33371:SF16">
    <property type="entry name" value="MCE-FAMILY PROTEIN MCE3F"/>
    <property type="match status" value="1"/>
</dbReference>
<dbReference type="InterPro" id="IPR052336">
    <property type="entry name" value="MlaD_Phospholipid_Transporter"/>
</dbReference>
<dbReference type="Pfam" id="PF02470">
    <property type="entry name" value="MlaD"/>
    <property type="match status" value="1"/>
</dbReference>
<feature type="region of interest" description="Disordered" evidence="1">
    <location>
        <begin position="372"/>
        <end position="425"/>
    </location>
</feature>
<keyword evidence="2" id="KW-0472">Membrane</keyword>
<sequence length="425" mass="44246">MSAAGAEHRSLEAAARGALTAVRLVRRRRAMGSAVALLLILVIGLGYLLLGALRLNPFRSAIEIKVHLAESGGLLVGQDATYRGIRIGRVVSIGIPGDHVVATVSIDGDIRIPADSQVRVAGLSAAGEQYLDFRPSSAAGPYLTDGSEIGPARTETPIGLAELLEDLHGTSRQIDVGKVQAMLSELTLSAAGGRKLADILDGGIFLISTVDSVLPQTVSVVRNSKVILGTPSIIGPGLPGIARNLSSVLGGVSAMDGGFRQLLDSGPGTMAALDTMIADNSPTMVQLLGNLTTIAQLSYLRVPALEALFPNDRGSMLEAVTSMIHDGGVWALGDPYPKFSCDYGVPRGVPSEPSFPEPYLWTYCQDIPPGGLVRGAANAPRPPEDDTSRPPPGVDPLQRADPTPVGPNTVPTPRGGPELPVTPPR</sequence>
<dbReference type="InterPro" id="IPR003399">
    <property type="entry name" value="Mce/MlaD"/>
</dbReference>
<name>A0ABS0DB47_9NOCA</name>
<feature type="domain" description="Mce/MlaD" evidence="3">
    <location>
        <begin position="62"/>
        <end position="135"/>
    </location>
</feature>
<dbReference type="Proteomes" id="UP000707731">
    <property type="component" value="Unassembled WGS sequence"/>
</dbReference>
<dbReference type="EMBL" id="JADLQN010000002">
    <property type="protein sequence ID" value="MBF6355707.1"/>
    <property type="molecule type" value="Genomic_DNA"/>
</dbReference>
<protein>
    <submittedName>
        <fullName evidence="4">MCE family protein</fullName>
    </submittedName>
</protein>
<keyword evidence="2" id="KW-0812">Transmembrane</keyword>
<evidence type="ECO:0000256" key="1">
    <source>
        <dbReference type="SAM" id="MobiDB-lite"/>
    </source>
</evidence>
<proteinExistence type="predicted"/>
<gene>
    <name evidence="4" type="ORF">IU449_14320</name>
</gene>
<organism evidence="4 5">
    <name type="scientific">Nocardia higoensis</name>
    <dbReference type="NCBI Taxonomy" id="228599"/>
    <lineage>
        <taxon>Bacteria</taxon>
        <taxon>Bacillati</taxon>
        <taxon>Actinomycetota</taxon>
        <taxon>Actinomycetes</taxon>
        <taxon>Mycobacteriales</taxon>
        <taxon>Nocardiaceae</taxon>
        <taxon>Nocardia</taxon>
    </lineage>
</organism>
<dbReference type="PANTHER" id="PTHR33371">
    <property type="entry name" value="INTERMEMBRANE PHOSPHOLIPID TRANSPORT SYSTEM BINDING PROTEIN MLAD-RELATED"/>
    <property type="match status" value="1"/>
</dbReference>
<evidence type="ECO:0000259" key="3">
    <source>
        <dbReference type="Pfam" id="PF02470"/>
    </source>
</evidence>
<feature type="compositionally biased region" description="Low complexity" evidence="1">
    <location>
        <begin position="402"/>
        <end position="417"/>
    </location>
</feature>
<comment type="caution">
    <text evidence="4">The sequence shown here is derived from an EMBL/GenBank/DDBJ whole genome shotgun (WGS) entry which is preliminary data.</text>
</comment>
<keyword evidence="2" id="KW-1133">Transmembrane helix</keyword>